<evidence type="ECO:0000256" key="1">
    <source>
        <dbReference type="ARBA" id="ARBA00022737"/>
    </source>
</evidence>
<dbReference type="OMA" id="ISVWCED"/>
<dbReference type="SMART" id="SM00686">
    <property type="entry name" value="DM13"/>
    <property type="match status" value="1"/>
</dbReference>
<proteinExistence type="predicted"/>
<feature type="signal peptide" evidence="2">
    <location>
        <begin position="1"/>
        <end position="15"/>
    </location>
</feature>
<dbReference type="InterPro" id="IPR019545">
    <property type="entry name" value="DM13_domain"/>
</dbReference>
<dbReference type="InterPro" id="IPR052126">
    <property type="entry name" value="Spindle_Org/Thrombomodulin"/>
</dbReference>
<dbReference type="RefSeq" id="XP_009025839.1">
    <property type="nucleotide sequence ID" value="XM_009027591.1"/>
</dbReference>
<reference evidence="5" key="3">
    <citation type="submission" date="2015-06" db="UniProtKB">
        <authorList>
            <consortium name="EnsemblMetazoa"/>
        </authorList>
    </citation>
    <scope>IDENTIFICATION</scope>
</reference>
<reference evidence="6" key="1">
    <citation type="submission" date="2012-12" db="EMBL/GenBank/DDBJ databases">
        <authorList>
            <person name="Hellsten U."/>
            <person name="Grimwood J."/>
            <person name="Chapman J.A."/>
            <person name="Shapiro H."/>
            <person name="Aerts A."/>
            <person name="Otillar R.P."/>
            <person name="Terry A.Y."/>
            <person name="Boore J.L."/>
            <person name="Simakov O."/>
            <person name="Marletaz F."/>
            <person name="Cho S.-J."/>
            <person name="Edsinger-Gonzales E."/>
            <person name="Havlak P."/>
            <person name="Kuo D.-H."/>
            <person name="Larsson T."/>
            <person name="Lv J."/>
            <person name="Arendt D."/>
            <person name="Savage R."/>
            <person name="Osoegawa K."/>
            <person name="de Jong P."/>
            <person name="Lindberg D.R."/>
            <person name="Seaver E.C."/>
            <person name="Weisblat D.A."/>
            <person name="Putnam N.H."/>
            <person name="Grigoriev I.V."/>
            <person name="Rokhsar D.S."/>
        </authorList>
    </citation>
    <scope>NUCLEOTIDE SEQUENCE</scope>
</reference>
<dbReference type="PANTHER" id="PTHR24036:SF5">
    <property type="entry name" value="THROMBOMODULIN"/>
    <property type="match status" value="1"/>
</dbReference>
<dbReference type="EMBL" id="KB097495">
    <property type="protein sequence ID" value="ESN96721.1"/>
    <property type="molecule type" value="Genomic_DNA"/>
</dbReference>
<dbReference type="HOGENOM" id="CLU_1898512_0_0_1"/>
<dbReference type="Proteomes" id="UP000015101">
    <property type="component" value="Unassembled WGS sequence"/>
</dbReference>
<evidence type="ECO:0000259" key="3">
    <source>
        <dbReference type="PROSITE" id="PS51549"/>
    </source>
</evidence>
<keyword evidence="1" id="KW-0677">Repeat</keyword>
<organism evidence="5 6">
    <name type="scientific">Helobdella robusta</name>
    <name type="common">Californian leech</name>
    <dbReference type="NCBI Taxonomy" id="6412"/>
    <lineage>
        <taxon>Eukaryota</taxon>
        <taxon>Metazoa</taxon>
        <taxon>Spiralia</taxon>
        <taxon>Lophotrochozoa</taxon>
        <taxon>Annelida</taxon>
        <taxon>Clitellata</taxon>
        <taxon>Hirudinea</taxon>
        <taxon>Rhynchobdellida</taxon>
        <taxon>Glossiphoniidae</taxon>
        <taxon>Helobdella</taxon>
    </lineage>
</organism>
<sequence length="134" mass="14737">MFVLLVLLGFGLCAGNIQKPGKLIGKLETIYHGVTGDVYVSEESDSKLNIINFNYDGEGPATVFWIGLKGKHGPLIDSSGILVPDENGQTGPLKEYKQANITINLPNNIKSSQVKWLAVWCQIFKLDFGHVFFP</sequence>
<dbReference type="PROSITE" id="PS51549">
    <property type="entry name" value="DM13"/>
    <property type="match status" value="1"/>
</dbReference>
<keyword evidence="2" id="KW-0732">Signal</keyword>
<name>T1FQZ5_HELRO</name>
<keyword evidence="6" id="KW-1185">Reference proteome</keyword>
<dbReference type="PANTHER" id="PTHR24036">
    <property type="entry name" value="SKELETOR-RELATED"/>
    <property type="match status" value="1"/>
</dbReference>
<protein>
    <recommendedName>
        <fullName evidence="3">DM13 domain-containing protein</fullName>
    </recommendedName>
</protein>
<dbReference type="CTD" id="20211242"/>
<evidence type="ECO:0000256" key="2">
    <source>
        <dbReference type="SAM" id="SignalP"/>
    </source>
</evidence>
<dbReference type="KEGG" id="hro:HELRODRAFT_189345"/>
<gene>
    <name evidence="5" type="primary">20211242</name>
    <name evidence="4" type="ORF">HELRODRAFT_189345</name>
</gene>
<dbReference type="InParanoid" id="T1FQZ5"/>
<evidence type="ECO:0000313" key="6">
    <source>
        <dbReference type="Proteomes" id="UP000015101"/>
    </source>
</evidence>
<dbReference type="eggNOG" id="KOG4731">
    <property type="taxonomic scope" value="Eukaryota"/>
</dbReference>
<dbReference type="GeneID" id="20211242"/>
<dbReference type="AlphaFoldDB" id="T1FQZ5"/>
<dbReference type="EMBL" id="AMQM01001468">
    <property type="status" value="NOT_ANNOTATED_CDS"/>
    <property type="molecule type" value="Genomic_DNA"/>
</dbReference>
<feature type="chain" id="PRO_5011952292" description="DM13 domain-containing protein" evidence="2">
    <location>
        <begin position="16"/>
        <end position="134"/>
    </location>
</feature>
<dbReference type="OrthoDB" id="6485817at2759"/>
<feature type="domain" description="DM13" evidence="3">
    <location>
        <begin position="21"/>
        <end position="134"/>
    </location>
</feature>
<evidence type="ECO:0000313" key="5">
    <source>
        <dbReference type="EnsemblMetazoa" id="HelroP189345"/>
    </source>
</evidence>
<accession>T1FQZ5</accession>
<reference evidence="4 6" key="2">
    <citation type="journal article" date="2013" name="Nature">
        <title>Insights into bilaterian evolution from three spiralian genomes.</title>
        <authorList>
            <person name="Simakov O."/>
            <person name="Marletaz F."/>
            <person name="Cho S.J."/>
            <person name="Edsinger-Gonzales E."/>
            <person name="Havlak P."/>
            <person name="Hellsten U."/>
            <person name="Kuo D.H."/>
            <person name="Larsson T."/>
            <person name="Lv J."/>
            <person name="Arendt D."/>
            <person name="Savage R."/>
            <person name="Osoegawa K."/>
            <person name="de Jong P."/>
            <person name="Grimwood J."/>
            <person name="Chapman J.A."/>
            <person name="Shapiro H."/>
            <person name="Aerts A."/>
            <person name="Otillar R.P."/>
            <person name="Terry A.Y."/>
            <person name="Boore J.L."/>
            <person name="Grigoriev I.V."/>
            <person name="Lindberg D.R."/>
            <person name="Seaver E.C."/>
            <person name="Weisblat D.A."/>
            <person name="Putnam N.H."/>
            <person name="Rokhsar D.S."/>
        </authorList>
    </citation>
    <scope>NUCLEOTIDE SEQUENCE</scope>
</reference>
<evidence type="ECO:0000313" key="4">
    <source>
        <dbReference type="EMBL" id="ESN96721.1"/>
    </source>
</evidence>
<dbReference type="Pfam" id="PF10517">
    <property type="entry name" value="DM13"/>
    <property type="match status" value="1"/>
</dbReference>
<dbReference type="EnsemblMetazoa" id="HelroT189345">
    <property type="protein sequence ID" value="HelroP189345"/>
    <property type="gene ID" value="HelroG189345"/>
</dbReference>